<name>A0A679EJQ6_9CRYP</name>
<dbReference type="EMBL" id="LC515367">
    <property type="protein sequence ID" value="BBQ05342.1"/>
    <property type="molecule type" value="Genomic_DNA"/>
</dbReference>
<accession>A0A679EJQ6</accession>
<keyword evidence="5" id="KW-0496">Mitochondrion</keyword>
<geneLocation type="mitochondrion" evidence="5"/>
<dbReference type="AlphaFoldDB" id="A0A679EJQ6"/>
<evidence type="ECO:0000256" key="4">
    <source>
        <dbReference type="SAM" id="MobiDB-lite"/>
    </source>
</evidence>
<dbReference type="GO" id="GO:1990904">
    <property type="term" value="C:ribonucleoprotein complex"/>
    <property type="evidence" value="ECO:0007669"/>
    <property type="project" value="UniProtKB-KW"/>
</dbReference>
<organism evidence="5">
    <name type="scientific">Hemiarma marina</name>
    <dbReference type="NCBI Taxonomy" id="1848298"/>
    <lineage>
        <taxon>Eukaryota</taxon>
        <taxon>Cryptophyceae</taxon>
        <taxon>Cyathomonadacea</taxon>
        <taxon>Goniomonadaceae</taxon>
    </lineage>
</organism>
<feature type="region of interest" description="Disordered" evidence="4">
    <location>
        <begin position="15"/>
        <end position="57"/>
    </location>
</feature>
<dbReference type="GO" id="GO:0003735">
    <property type="term" value="F:structural constituent of ribosome"/>
    <property type="evidence" value="ECO:0007669"/>
    <property type="project" value="InterPro"/>
</dbReference>
<keyword evidence="3" id="KW-0687">Ribonucleoprotein</keyword>
<evidence type="ECO:0000256" key="1">
    <source>
        <dbReference type="ARBA" id="ARBA00006194"/>
    </source>
</evidence>
<dbReference type="PANTHER" id="PTHR11759">
    <property type="entry name" value="40S RIBOSOMAL PROTEIN S14/30S RIBOSOMAL PROTEIN S11"/>
    <property type="match status" value="1"/>
</dbReference>
<dbReference type="InterPro" id="IPR001971">
    <property type="entry name" value="Ribosomal_uS11"/>
</dbReference>
<feature type="compositionally biased region" description="Basic residues" evidence="4">
    <location>
        <begin position="15"/>
        <end position="24"/>
    </location>
</feature>
<sequence length="552" mass="64237">MKKVRKLFVDCYYSKNKKQNKRKSKEMEKNQKGQSVPFEKKGKKKMGGNPSSFEGTKNFRKRTFRLKPFAERFASRSVERKQILLLQRWASDTNQKKVSNWNVNVAGQPESIKRVSQTLFQQVWRVGRALAKKTLAPSSIAYQKMVYSGKKEVGMLRQLELQRATYLQRRLKKTDRRMKPRASWKQLWEVGKTEAGLRGPVGYFQRNEYGEIVGYAGETLFGTYRIEKAKGGKGRPRSSWRFGWTEEALRASKARRAFAMNMQSEEKEAIRNQFLWGMDETPSWTMPVDGTKSEFFGTNDSIQENQDSMQQNLPYERLKETGAGWLYAFGRWQTWSSWRSVSTQMTQWWARRGAARKAQEKFLLGWWIHIHSTYTNTIATVTDYYGNTYFQMSAGQLGFKKARRASPYAAIRVGEEIGLWVTYHQELMTGGKAKIYNPFQAGGRRRPPFTKTFLFLKRKQYANAARSAKYRAWNLAERRNHRAWMANAGKSAGNWLSTVRRPMDVHVLFRGVGVYRASVMKGLASTHCQLSVLWEGARRPHNGCRKPKRRRL</sequence>
<gene>
    <name evidence="5" type="primary">rps11</name>
</gene>
<keyword evidence="2 5" id="KW-0689">Ribosomal protein</keyword>
<dbReference type="GO" id="GO:0005840">
    <property type="term" value="C:ribosome"/>
    <property type="evidence" value="ECO:0007669"/>
    <property type="project" value="UniProtKB-KW"/>
</dbReference>
<dbReference type="GO" id="GO:0006412">
    <property type="term" value="P:translation"/>
    <property type="evidence" value="ECO:0007669"/>
    <property type="project" value="InterPro"/>
</dbReference>
<dbReference type="Gene3D" id="3.30.420.80">
    <property type="entry name" value="Ribosomal protein S11"/>
    <property type="match status" value="1"/>
</dbReference>
<dbReference type="SUPFAM" id="SSF53137">
    <property type="entry name" value="Translational machinery components"/>
    <property type="match status" value="2"/>
</dbReference>
<dbReference type="HAMAP" id="MF_01310">
    <property type="entry name" value="Ribosomal_uS11"/>
    <property type="match status" value="1"/>
</dbReference>
<evidence type="ECO:0000256" key="2">
    <source>
        <dbReference type="ARBA" id="ARBA00022980"/>
    </source>
</evidence>
<dbReference type="InterPro" id="IPR036967">
    <property type="entry name" value="Ribosomal_uS11_sf"/>
</dbReference>
<evidence type="ECO:0000256" key="3">
    <source>
        <dbReference type="ARBA" id="ARBA00023274"/>
    </source>
</evidence>
<protein>
    <submittedName>
        <fullName evidence="5">30S ribosomal protein S11</fullName>
    </submittedName>
</protein>
<dbReference type="Pfam" id="PF00411">
    <property type="entry name" value="Ribosomal_S11"/>
    <property type="match status" value="1"/>
</dbReference>
<reference evidence="5" key="1">
    <citation type="submission" date="2019-12" db="EMBL/GenBank/DDBJ databases">
        <title>Mitochondrial genomes of Hemiarma marina and Leucocryptos marina revised the evolution of cytochrome c maturation in Cryptista.</title>
        <authorList>
            <person name="Nishimura Y."/>
            <person name="Kume K."/>
            <person name="Sonehara K."/>
            <person name="Tanifuji G."/>
            <person name="Shiratori T."/>
            <person name="Ishida K."/>
            <person name="Hashimoto T."/>
            <person name="Inagaki Y."/>
            <person name="Ohkuma M."/>
        </authorList>
    </citation>
    <scope>NUCLEOTIDE SEQUENCE</scope>
    <source>
        <strain evidence="5">SRT149</strain>
    </source>
</reference>
<proteinExistence type="inferred from homology"/>
<comment type="similarity">
    <text evidence="1">Belongs to the universal ribosomal protein uS11 family.</text>
</comment>
<evidence type="ECO:0000313" key="5">
    <source>
        <dbReference type="EMBL" id="BBQ05342.1"/>
    </source>
</evidence>